<dbReference type="Pfam" id="PF11935">
    <property type="entry name" value="SYMPK_PTA1_N"/>
    <property type="match status" value="1"/>
</dbReference>
<evidence type="ECO:0000313" key="7">
    <source>
        <dbReference type="Proteomes" id="UP001460270"/>
    </source>
</evidence>
<protein>
    <recommendedName>
        <fullName evidence="5">Symplekin/Pta1 N-terminal domain-containing protein</fullName>
    </recommendedName>
</protein>
<dbReference type="InterPro" id="IPR032460">
    <property type="entry name" value="Symplekin/Pta1_N"/>
</dbReference>
<proteinExistence type="predicted"/>
<comment type="caution">
    <text evidence="6">The sequence shown here is derived from an EMBL/GenBank/DDBJ whole genome shotgun (WGS) entry which is preliminary data.</text>
</comment>
<dbReference type="Gene3D" id="1.25.10.10">
    <property type="entry name" value="Leucine-rich Repeat Variant"/>
    <property type="match status" value="2"/>
</dbReference>
<dbReference type="InterPro" id="IPR021850">
    <property type="entry name" value="Symplekin/Pta1"/>
</dbReference>
<accession>A0AAW0PYR7</accession>
<keyword evidence="2" id="KW-0507">mRNA processing</keyword>
<gene>
    <name evidence="6" type="ORF">WMY93_002132</name>
</gene>
<evidence type="ECO:0000256" key="3">
    <source>
        <dbReference type="ARBA" id="ARBA00023242"/>
    </source>
</evidence>
<evidence type="ECO:0000259" key="5">
    <source>
        <dbReference type="Pfam" id="PF11935"/>
    </source>
</evidence>
<feature type="compositionally biased region" description="Basic and acidic residues" evidence="4">
    <location>
        <begin position="275"/>
        <end position="286"/>
    </location>
</feature>
<keyword evidence="3" id="KW-0539">Nucleus</keyword>
<dbReference type="PANTHER" id="PTHR15245">
    <property type="entry name" value="SYMPLEKIN-RELATED"/>
    <property type="match status" value="1"/>
</dbReference>
<dbReference type="InterPro" id="IPR011989">
    <property type="entry name" value="ARM-like"/>
</dbReference>
<comment type="subcellular location">
    <subcellularLocation>
        <location evidence="1">Nucleus</location>
    </subcellularLocation>
</comment>
<name>A0AAW0PYR7_9GOBI</name>
<dbReference type="Proteomes" id="UP001460270">
    <property type="component" value="Unassembled WGS sequence"/>
</dbReference>
<dbReference type="AlphaFoldDB" id="A0AAW0PYR7"/>
<evidence type="ECO:0000256" key="4">
    <source>
        <dbReference type="SAM" id="MobiDB-lite"/>
    </source>
</evidence>
<evidence type="ECO:0000256" key="2">
    <source>
        <dbReference type="ARBA" id="ARBA00022664"/>
    </source>
</evidence>
<dbReference type="GO" id="GO:0006397">
    <property type="term" value="P:mRNA processing"/>
    <property type="evidence" value="ECO:0007669"/>
    <property type="project" value="UniProtKB-KW"/>
</dbReference>
<reference evidence="7" key="1">
    <citation type="submission" date="2024-04" db="EMBL/GenBank/DDBJ databases">
        <title>Salinicola lusitanus LLJ914,a marine bacterium isolated from the Okinawa Trough.</title>
        <authorList>
            <person name="Li J."/>
        </authorList>
    </citation>
    <scope>NUCLEOTIDE SEQUENCE [LARGE SCALE GENOMIC DNA]</scope>
</reference>
<feature type="domain" description="Symplekin/Pta1 N-terminal" evidence="5">
    <location>
        <begin position="59"/>
        <end position="269"/>
    </location>
</feature>
<sequence length="338" mass="38128">MNYIEEEEVPQKKATPKNVDMTTSERVVELLNQAALIPTDEKLTVLKQVQELIINKDPSLLDNFLDWLVRSKVISEMQEACWDMLTQMKGEVLELLDSENDGVRTHAIKFTEALIIALSPRTQDSEVPKRQENDISLDKVPKDHSYIRYDTLCEEGKTALEKLLKFMVHPAISSINLTTALGSLATIARQRPMFMSEVVQAYETLHANLPPTLAKSQVSSVRKNLKMHLVAVLKHPCSLEFHGHISTLLQDLGMPQSEIARSTPAVREQRKRSRHEQYTEGKKVKIEPALIDEDEDKEEPAPLSVPKPAPVPTAQSAIDLTAEFLRPLLTPRTSPTWC</sequence>
<feature type="region of interest" description="Disordered" evidence="4">
    <location>
        <begin position="260"/>
        <end position="316"/>
    </location>
</feature>
<organism evidence="6 7">
    <name type="scientific">Mugilogobius chulae</name>
    <name type="common">yellowstripe goby</name>
    <dbReference type="NCBI Taxonomy" id="88201"/>
    <lineage>
        <taxon>Eukaryota</taxon>
        <taxon>Metazoa</taxon>
        <taxon>Chordata</taxon>
        <taxon>Craniata</taxon>
        <taxon>Vertebrata</taxon>
        <taxon>Euteleostomi</taxon>
        <taxon>Actinopterygii</taxon>
        <taxon>Neopterygii</taxon>
        <taxon>Teleostei</taxon>
        <taxon>Neoteleostei</taxon>
        <taxon>Acanthomorphata</taxon>
        <taxon>Gobiaria</taxon>
        <taxon>Gobiiformes</taxon>
        <taxon>Gobioidei</taxon>
        <taxon>Gobiidae</taxon>
        <taxon>Gobionellinae</taxon>
        <taxon>Mugilogobius</taxon>
    </lineage>
</organism>
<dbReference type="PANTHER" id="PTHR15245:SF20">
    <property type="entry name" value="SYMPLEKIN"/>
    <property type="match status" value="1"/>
</dbReference>
<dbReference type="EMBL" id="JBBPFD010000002">
    <property type="protein sequence ID" value="KAK7938806.1"/>
    <property type="molecule type" value="Genomic_DNA"/>
</dbReference>
<dbReference type="GO" id="GO:0005847">
    <property type="term" value="C:mRNA cleavage and polyadenylation specificity factor complex"/>
    <property type="evidence" value="ECO:0007669"/>
    <property type="project" value="TreeGrafter"/>
</dbReference>
<keyword evidence="7" id="KW-1185">Reference proteome</keyword>
<evidence type="ECO:0000313" key="6">
    <source>
        <dbReference type="EMBL" id="KAK7938806.1"/>
    </source>
</evidence>
<evidence type="ECO:0000256" key="1">
    <source>
        <dbReference type="ARBA" id="ARBA00004123"/>
    </source>
</evidence>